<reference evidence="3" key="1">
    <citation type="submission" date="2020-07" db="EMBL/GenBank/DDBJ databases">
        <authorList>
            <person name="Pettersson B.M.F."/>
            <person name="Behra P.R.K."/>
            <person name="Ramesh M."/>
            <person name="Das S."/>
            <person name="Dasgupta S."/>
            <person name="Kirsebom L.A."/>
        </authorList>
    </citation>
    <scope>NUCLEOTIDE SEQUENCE</scope>
    <source>
        <strain evidence="3">DSM 45406</strain>
    </source>
</reference>
<dbReference type="Proteomes" id="UP001140272">
    <property type="component" value="Unassembled WGS sequence"/>
</dbReference>
<feature type="region of interest" description="Disordered" evidence="2">
    <location>
        <begin position="198"/>
        <end position="238"/>
    </location>
</feature>
<evidence type="ECO:0000313" key="5">
    <source>
        <dbReference type="Proteomes" id="UP001055159"/>
    </source>
</evidence>
<name>A0A9X3BRJ5_9MYCO</name>
<feature type="compositionally biased region" description="Basic residues" evidence="2">
    <location>
        <begin position="224"/>
        <end position="238"/>
    </location>
</feature>
<reference evidence="3" key="2">
    <citation type="journal article" date="2022" name="BMC Genomics">
        <title>Comparative genome analysis of mycobacteria focusing on tRNA and non-coding RNA.</title>
        <authorList>
            <person name="Behra P.R.K."/>
            <person name="Pettersson B.M.F."/>
            <person name="Ramesh M."/>
            <person name="Das S."/>
            <person name="Dasgupta S."/>
            <person name="Kirsebom L.A."/>
        </authorList>
    </citation>
    <scope>NUCLEOTIDE SEQUENCE</scope>
    <source>
        <strain evidence="3">DSM 45406</strain>
    </source>
</reference>
<proteinExistence type="predicted"/>
<organism evidence="3 6">
    <name type="scientific">Mycolicibacterium rufum</name>
    <dbReference type="NCBI Taxonomy" id="318424"/>
    <lineage>
        <taxon>Bacteria</taxon>
        <taxon>Bacillati</taxon>
        <taxon>Actinomycetota</taxon>
        <taxon>Actinomycetes</taxon>
        <taxon>Mycobacteriales</taxon>
        <taxon>Mycobacteriaceae</taxon>
        <taxon>Mycolicibacterium</taxon>
    </lineage>
</organism>
<reference evidence="4" key="3">
    <citation type="submission" date="2022-08" db="EMBL/GenBank/DDBJ databases">
        <title>Complete genome sequence of 14 non-tuberculosis mycobacteria type-strains.</title>
        <authorList>
            <person name="Igarashi Y."/>
            <person name="Osugi A."/>
            <person name="Mitarai S."/>
        </authorList>
    </citation>
    <scope>NUCLEOTIDE SEQUENCE</scope>
    <source>
        <strain evidence="4">JCM 16372</strain>
        <plasmid evidence="4">unnamed2</plasmid>
    </source>
</reference>
<protein>
    <submittedName>
        <fullName evidence="3">Uncharacterized protein</fullName>
    </submittedName>
</protein>
<dbReference type="Proteomes" id="UP001055159">
    <property type="component" value="Plasmid unnamed2"/>
</dbReference>
<dbReference type="EMBL" id="JACKRN010000681">
    <property type="protein sequence ID" value="MCV7072340.1"/>
    <property type="molecule type" value="Genomic_DNA"/>
</dbReference>
<evidence type="ECO:0000256" key="2">
    <source>
        <dbReference type="SAM" id="MobiDB-lite"/>
    </source>
</evidence>
<accession>A0A9X3BRJ5</accession>
<keyword evidence="4" id="KW-0614">Plasmid</keyword>
<keyword evidence="5" id="KW-1185">Reference proteome</keyword>
<dbReference type="AlphaFoldDB" id="A0A9X3BRJ5"/>
<evidence type="ECO:0000313" key="3">
    <source>
        <dbReference type="EMBL" id="MCV7072340.1"/>
    </source>
</evidence>
<evidence type="ECO:0000313" key="4">
    <source>
        <dbReference type="EMBL" id="UVY95934.1"/>
    </source>
</evidence>
<geneLocation type="plasmid" evidence="4 5">
    <name>unnamed2</name>
</geneLocation>
<evidence type="ECO:0000313" key="6">
    <source>
        <dbReference type="Proteomes" id="UP001140272"/>
    </source>
</evidence>
<dbReference type="EMBL" id="CP103313">
    <property type="protein sequence ID" value="UVY95934.1"/>
    <property type="molecule type" value="Genomic_DNA"/>
</dbReference>
<feature type="coiled-coil region" evidence="1">
    <location>
        <begin position="149"/>
        <end position="176"/>
    </location>
</feature>
<keyword evidence="1" id="KW-0175">Coiled coil</keyword>
<gene>
    <name evidence="3" type="ORF">H7H73_20120</name>
    <name evidence="4" type="ORF">MJO55_29480</name>
</gene>
<sequence length="238" mass="26438">MDGTNTDADPAALAARVDTTRTCPRCGTVFDMPDRGRGRRPVWCSGACRRLASAERVAARNAGSAVTVVEVPRSHRPDSDARLAIPSMGTLARLFLSSPVHCRQLLDTLIYRYTHDTLHTELRADMEDFAVSIARQHALDQEPEYRAARGDVQRLRRHLQADADRAEERRREVATLRAESLAQTTLIAELRAELAHPTIPMLETSDGGTRDAPWGGDPDVRMSRQQRRAAARAAHKNE</sequence>
<evidence type="ECO:0000256" key="1">
    <source>
        <dbReference type="SAM" id="Coils"/>
    </source>
</evidence>
<dbReference type="RefSeq" id="WP_052429213.1">
    <property type="nucleotide sequence ID" value="NZ_CP103313.1"/>
</dbReference>